<dbReference type="AlphaFoldDB" id="A0A5J5BPS3"/>
<evidence type="ECO:0000313" key="2">
    <source>
        <dbReference type="Proteomes" id="UP000325577"/>
    </source>
</evidence>
<reference evidence="1 2" key="1">
    <citation type="submission" date="2019-09" db="EMBL/GenBank/DDBJ databases">
        <title>A chromosome-level genome assembly of the Chinese tupelo Nyssa sinensis.</title>
        <authorList>
            <person name="Yang X."/>
            <person name="Kang M."/>
            <person name="Yang Y."/>
            <person name="Xiong H."/>
            <person name="Wang M."/>
            <person name="Zhang Z."/>
            <person name="Wang Z."/>
            <person name="Wu H."/>
            <person name="Ma T."/>
            <person name="Liu J."/>
            <person name="Xi Z."/>
        </authorList>
    </citation>
    <scope>NUCLEOTIDE SEQUENCE [LARGE SCALE GENOMIC DNA]</scope>
    <source>
        <strain evidence="1">J267</strain>
        <tissue evidence="1">Leaf</tissue>
    </source>
</reference>
<protein>
    <submittedName>
        <fullName evidence="1">Uncharacterized protein</fullName>
    </submittedName>
</protein>
<keyword evidence="2" id="KW-1185">Reference proteome</keyword>
<sequence length="114" mass="12626">MMQIAHCMALDCSVAKIGVLREWFFQILHPSGREDVSSPVCGKSDFYLKKQKARRSWWSFGWNCSGATVHALQLDGSEINGMEAMDFIALQVLAPKSSISNGKCWKAIEGVVST</sequence>
<evidence type="ECO:0000313" key="1">
    <source>
        <dbReference type="EMBL" id="KAA8544686.1"/>
    </source>
</evidence>
<accession>A0A5J5BPS3</accession>
<gene>
    <name evidence="1" type="ORF">F0562_019467</name>
</gene>
<name>A0A5J5BPS3_9ASTE</name>
<organism evidence="1 2">
    <name type="scientific">Nyssa sinensis</name>
    <dbReference type="NCBI Taxonomy" id="561372"/>
    <lineage>
        <taxon>Eukaryota</taxon>
        <taxon>Viridiplantae</taxon>
        <taxon>Streptophyta</taxon>
        <taxon>Embryophyta</taxon>
        <taxon>Tracheophyta</taxon>
        <taxon>Spermatophyta</taxon>
        <taxon>Magnoliopsida</taxon>
        <taxon>eudicotyledons</taxon>
        <taxon>Gunneridae</taxon>
        <taxon>Pentapetalae</taxon>
        <taxon>asterids</taxon>
        <taxon>Cornales</taxon>
        <taxon>Nyssaceae</taxon>
        <taxon>Nyssa</taxon>
    </lineage>
</organism>
<dbReference type="Proteomes" id="UP000325577">
    <property type="component" value="Linkage Group LG10"/>
</dbReference>
<dbReference type="EMBL" id="CM018033">
    <property type="protein sequence ID" value="KAA8544686.1"/>
    <property type="molecule type" value="Genomic_DNA"/>
</dbReference>
<proteinExistence type="predicted"/>